<organism evidence="5 6">
    <name type="scientific">Maudiozyma exigua</name>
    <name type="common">Yeast</name>
    <name type="synonym">Kazachstania exigua</name>
    <dbReference type="NCBI Taxonomy" id="34358"/>
    <lineage>
        <taxon>Eukaryota</taxon>
        <taxon>Fungi</taxon>
        <taxon>Dikarya</taxon>
        <taxon>Ascomycota</taxon>
        <taxon>Saccharomycotina</taxon>
        <taxon>Saccharomycetes</taxon>
        <taxon>Saccharomycetales</taxon>
        <taxon>Saccharomycetaceae</taxon>
        <taxon>Maudiozyma</taxon>
    </lineage>
</organism>
<feature type="region of interest" description="Disordered" evidence="3">
    <location>
        <begin position="1"/>
        <end position="42"/>
    </location>
</feature>
<dbReference type="OrthoDB" id="1532798at2759"/>
<dbReference type="Proteomes" id="UP000750334">
    <property type="component" value="Unassembled WGS sequence"/>
</dbReference>
<name>A0A9P7BCN8_MAUEX</name>
<feature type="compositionally biased region" description="Polar residues" evidence="3">
    <location>
        <begin position="455"/>
        <end position="480"/>
    </location>
</feature>
<dbReference type="GO" id="GO:0071513">
    <property type="term" value="C:phosphopantothenoylcysteine decarboxylase complex"/>
    <property type="evidence" value="ECO:0007669"/>
    <property type="project" value="TreeGrafter"/>
</dbReference>
<keyword evidence="1" id="KW-0173">Coenzyme A biosynthesis</keyword>
<dbReference type="Pfam" id="PF02441">
    <property type="entry name" value="Flavoprotein"/>
    <property type="match status" value="1"/>
</dbReference>
<dbReference type="GO" id="GO:0004633">
    <property type="term" value="F:phosphopantothenoylcysteine decarboxylase activity"/>
    <property type="evidence" value="ECO:0007669"/>
    <property type="project" value="TreeGrafter"/>
</dbReference>
<reference evidence="5 6" key="1">
    <citation type="submission" date="2020-11" db="EMBL/GenBank/DDBJ databases">
        <title>Kefir isolates.</title>
        <authorList>
            <person name="Marcisauskas S."/>
            <person name="Kim Y."/>
            <person name="Blasche S."/>
        </authorList>
    </citation>
    <scope>NUCLEOTIDE SEQUENCE [LARGE SCALE GENOMIC DNA]</scope>
    <source>
        <strain evidence="5 6">OG2</strain>
    </source>
</reference>
<dbReference type="GO" id="GO:0015937">
    <property type="term" value="P:coenzyme A biosynthetic process"/>
    <property type="evidence" value="ECO:0007669"/>
    <property type="project" value="UniProtKB-KW"/>
</dbReference>
<dbReference type="InterPro" id="IPR003382">
    <property type="entry name" value="Flavoprotein"/>
</dbReference>
<evidence type="ECO:0000256" key="2">
    <source>
        <dbReference type="ARBA" id="ARBA00038350"/>
    </source>
</evidence>
<accession>A0A9P7BCN8</accession>
<sequence length="480" mass="53814">MEEKDLQQQKQQQGTGKTTAPVQASILNNRQTTMSDNRITSPRCTVTKDTKIAIVEPTKPEPAINSPISLPPEETSNGKCISFETPKPENAPHHRLSISIIPKAKPKPIVEVTASNSEQDEGVDVEEKNCTVHMPGDFVYMSTDSPLVNEKEVSPTTSDVTNKESSVTNIGPETKKIIFKKQSNTSEPEVPFTAFFEKEDDKKFHILIGATGSVATIKIPLIIDKLFKIYTPEKVSIQLIVTKPAEHFLNGLKISSKVKIWREEYAIADTNNDMMLFHELRRWADILLIAPLSANSLAKLANGICNNLLTSVFRDWTISGAPVLVAPAMNTFMYMNPMTKRHYSAIEENFPVVEILKPVEKVLICGDIGMGGMREWSDIVEIVRLRIKEIITKRKLDAENGEEVDTIDADSEDEENNSNDDDDEEDDNNEDKNDETDSDDDDEEDEDDDDEDETSILNANIQSDRMTEETLYSKSSYDKP</sequence>
<feature type="compositionally biased region" description="Polar residues" evidence="3">
    <location>
        <begin position="20"/>
        <end position="42"/>
    </location>
</feature>
<comment type="caution">
    <text evidence="5">The sequence shown here is derived from an EMBL/GenBank/DDBJ whole genome shotgun (WGS) entry which is preliminary data.</text>
</comment>
<evidence type="ECO:0000259" key="4">
    <source>
        <dbReference type="Pfam" id="PF02441"/>
    </source>
</evidence>
<feature type="domain" description="Flavoprotein" evidence="4">
    <location>
        <begin position="205"/>
        <end position="383"/>
    </location>
</feature>
<feature type="compositionally biased region" description="Low complexity" evidence="3">
    <location>
        <begin position="8"/>
        <end position="19"/>
    </location>
</feature>
<proteinExistence type="inferred from homology"/>
<dbReference type="PANTHER" id="PTHR14359:SF6">
    <property type="entry name" value="PHOSPHOPANTOTHENOYLCYSTEINE DECARBOXYLASE"/>
    <property type="match status" value="1"/>
</dbReference>
<evidence type="ECO:0000313" key="5">
    <source>
        <dbReference type="EMBL" id="KAG0672643.1"/>
    </source>
</evidence>
<feature type="compositionally biased region" description="Acidic residues" evidence="3">
    <location>
        <begin position="399"/>
        <end position="454"/>
    </location>
</feature>
<evidence type="ECO:0000256" key="3">
    <source>
        <dbReference type="SAM" id="MobiDB-lite"/>
    </source>
</evidence>
<dbReference type="AlphaFoldDB" id="A0A9P7BCN8"/>
<gene>
    <name evidence="5" type="primary">CAB3</name>
    <name evidence="5" type="ORF">C6P45_000074</name>
</gene>
<dbReference type="InterPro" id="IPR036551">
    <property type="entry name" value="Flavin_trans-like"/>
</dbReference>
<comment type="similarity">
    <text evidence="2">Belongs to the HFCD (homooligomeric flavin containing Cys decarboxylase) superfamily.</text>
</comment>
<feature type="region of interest" description="Disordered" evidence="3">
    <location>
        <begin position="399"/>
        <end position="480"/>
    </location>
</feature>
<dbReference type="GO" id="GO:0010181">
    <property type="term" value="F:FMN binding"/>
    <property type="evidence" value="ECO:0007669"/>
    <property type="project" value="TreeGrafter"/>
</dbReference>
<dbReference type="SUPFAM" id="SSF52507">
    <property type="entry name" value="Homo-oligomeric flavin-containing Cys decarboxylases, HFCD"/>
    <property type="match status" value="1"/>
</dbReference>
<keyword evidence="6" id="KW-1185">Reference proteome</keyword>
<dbReference type="Gene3D" id="3.40.50.1950">
    <property type="entry name" value="Flavin prenyltransferase-like"/>
    <property type="match status" value="1"/>
</dbReference>
<dbReference type="EMBL" id="PUHR01000001">
    <property type="protein sequence ID" value="KAG0672643.1"/>
    <property type="molecule type" value="Genomic_DNA"/>
</dbReference>
<protein>
    <submittedName>
        <fullName evidence="5">Flavoprotein super protein</fullName>
    </submittedName>
</protein>
<dbReference type="PANTHER" id="PTHR14359">
    <property type="entry name" value="HOMO-OLIGOMERIC FLAVIN CONTAINING CYS DECARBOXYLASE FAMILY"/>
    <property type="match status" value="1"/>
</dbReference>
<evidence type="ECO:0000313" key="6">
    <source>
        <dbReference type="Proteomes" id="UP000750334"/>
    </source>
</evidence>
<evidence type="ECO:0000256" key="1">
    <source>
        <dbReference type="ARBA" id="ARBA00022993"/>
    </source>
</evidence>